<evidence type="ECO:0000313" key="7">
    <source>
        <dbReference type="Proteomes" id="UP000027195"/>
    </source>
</evidence>
<dbReference type="InterPro" id="IPR036770">
    <property type="entry name" value="Ankyrin_rpt-contain_sf"/>
</dbReference>
<dbReference type="AlphaFoldDB" id="A0A067MW09"/>
<dbReference type="Gene3D" id="6.10.140.2220">
    <property type="match status" value="1"/>
</dbReference>
<sequence>MAGYPSAVFEEDLHILRVGCCNWNAPLSPDSTAAWTPGLLKNLEGFTEEARRTNLHLAAFEADVLAACEVLRLGAKVDALDSGDLSPLALASGRMFDVTLLANTASPADKANLEKALQRFAWVVRILVEQHADVDEECNDLSILEIACSVRNWELVKLLLKHKAKPSQKCHSCFQSRADRDRFISIASSYASSSCPARVCPCWSGKTVPECHGAGAQPYPLTFLCVCGSKKIYQRCCHARSCWVVEEWVEADQRLRHSFLSAVSPVSAGVTESDEFKAMKIALQAIHEAGGPSKSREELLAEAQKSITELLLPLVSRGLVDPAFFYAWNQVDFFPKPFARKYSKHLCEDMQRRWNAAVDEYILREGDSRTRFEIERAAKIGTWNGALIRTCEGVGCTKVEGVGDTLLRKCAQCKISVYCGQQCQKSAWRAHKVVCGSDTQHEQMLPSQTAFQKAHEASIRSVPVAASQFAAWCAPLVSKWAKEGASGTVESLECRKSD</sequence>
<dbReference type="InterPro" id="IPR002110">
    <property type="entry name" value="Ankyrin_rpt"/>
</dbReference>
<dbReference type="GO" id="GO:0008270">
    <property type="term" value="F:zinc ion binding"/>
    <property type="evidence" value="ECO:0007669"/>
    <property type="project" value="UniProtKB-KW"/>
</dbReference>
<dbReference type="PROSITE" id="PS01360">
    <property type="entry name" value="ZF_MYND_1"/>
    <property type="match status" value="1"/>
</dbReference>
<evidence type="ECO:0000259" key="5">
    <source>
        <dbReference type="PROSITE" id="PS50865"/>
    </source>
</evidence>
<dbReference type="InParanoid" id="A0A067MW09"/>
<protein>
    <recommendedName>
        <fullName evidence="5">MYND-type domain-containing protein</fullName>
    </recommendedName>
</protein>
<dbReference type="EMBL" id="KL198020">
    <property type="protein sequence ID" value="KDQ18860.1"/>
    <property type="molecule type" value="Genomic_DNA"/>
</dbReference>
<accession>A0A067MW09</accession>
<name>A0A067MW09_BOTB1</name>
<evidence type="ECO:0000256" key="2">
    <source>
        <dbReference type="ARBA" id="ARBA00022771"/>
    </source>
</evidence>
<dbReference type="STRING" id="930990.A0A067MW09"/>
<dbReference type="Pfam" id="PF01753">
    <property type="entry name" value="zf-MYND"/>
    <property type="match status" value="1"/>
</dbReference>
<keyword evidence="7" id="KW-1185">Reference proteome</keyword>
<proteinExistence type="predicted"/>
<dbReference type="SUPFAM" id="SSF48403">
    <property type="entry name" value="Ankyrin repeat"/>
    <property type="match status" value="1"/>
</dbReference>
<dbReference type="PROSITE" id="PS50865">
    <property type="entry name" value="ZF_MYND_2"/>
    <property type="match status" value="1"/>
</dbReference>
<keyword evidence="3" id="KW-0862">Zinc</keyword>
<organism evidence="6 7">
    <name type="scientific">Botryobasidium botryosum (strain FD-172 SS1)</name>
    <dbReference type="NCBI Taxonomy" id="930990"/>
    <lineage>
        <taxon>Eukaryota</taxon>
        <taxon>Fungi</taxon>
        <taxon>Dikarya</taxon>
        <taxon>Basidiomycota</taxon>
        <taxon>Agaricomycotina</taxon>
        <taxon>Agaricomycetes</taxon>
        <taxon>Cantharellales</taxon>
        <taxon>Botryobasidiaceae</taxon>
        <taxon>Botryobasidium</taxon>
    </lineage>
</organism>
<keyword evidence="1" id="KW-0479">Metal-binding</keyword>
<evidence type="ECO:0000256" key="1">
    <source>
        <dbReference type="ARBA" id="ARBA00022723"/>
    </source>
</evidence>
<dbReference type="OrthoDB" id="432970at2759"/>
<evidence type="ECO:0000256" key="4">
    <source>
        <dbReference type="PROSITE-ProRule" id="PRU00134"/>
    </source>
</evidence>
<dbReference type="SUPFAM" id="SSF144232">
    <property type="entry name" value="HIT/MYND zinc finger-like"/>
    <property type="match status" value="1"/>
</dbReference>
<dbReference type="InterPro" id="IPR002893">
    <property type="entry name" value="Znf_MYND"/>
</dbReference>
<dbReference type="Proteomes" id="UP000027195">
    <property type="component" value="Unassembled WGS sequence"/>
</dbReference>
<evidence type="ECO:0000313" key="6">
    <source>
        <dbReference type="EMBL" id="KDQ18860.1"/>
    </source>
</evidence>
<dbReference type="Gene3D" id="1.25.40.20">
    <property type="entry name" value="Ankyrin repeat-containing domain"/>
    <property type="match status" value="1"/>
</dbReference>
<reference evidence="7" key="1">
    <citation type="journal article" date="2014" name="Proc. Natl. Acad. Sci. U.S.A.">
        <title>Extensive sampling of basidiomycete genomes demonstrates inadequacy of the white-rot/brown-rot paradigm for wood decay fungi.</title>
        <authorList>
            <person name="Riley R."/>
            <person name="Salamov A.A."/>
            <person name="Brown D.W."/>
            <person name="Nagy L.G."/>
            <person name="Floudas D."/>
            <person name="Held B.W."/>
            <person name="Levasseur A."/>
            <person name="Lombard V."/>
            <person name="Morin E."/>
            <person name="Otillar R."/>
            <person name="Lindquist E.A."/>
            <person name="Sun H."/>
            <person name="LaButti K.M."/>
            <person name="Schmutz J."/>
            <person name="Jabbour D."/>
            <person name="Luo H."/>
            <person name="Baker S.E."/>
            <person name="Pisabarro A.G."/>
            <person name="Walton J.D."/>
            <person name="Blanchette R.A."/>
            <person name="Henrissat B."/>
            <person name="Martin F."/>
            <person name="Cullen D."/>
            <person name="Hibbett D.S."/>
            <person name="Grigoriev I.V."/>
        </authorList>
    </citation>
    <scope>NUCLEOTIDE SEQUENCE [LARGE SCALE GENOMIC DNA]</scope>
    <source>
        <strain evidence="7">FD-172 SS1</strain>
    </source>
</reference>
<dbReference type="SMART" id="SM00248">
    <property type="entry name" value="ANK"/>
    <property type="match status" value="2"/>
</dbReference>
<feature type="domain" description="MYND-type" evidence="5">
    <location>
        <begin position="391"/>
        <end position="435"/>
    </location>
</feature>
<evidence type="ECO:0000256" key="3">
    <source>
        <dbReference type="ARBA" id="ARBA00022833"/>
    </source>
</evidence>
<gene>
    <name evidence="6" type="ORF">BOTBODRAFT_184707</name>
</gene>
<keyword evidence="2 4" id="KW-0863">Zinc-finger</keyword>
<dbReference type="HOGENOM" id="CLU_034220_0_0_1"/>